<sequence length="173" mass="19186">MEDLLQTFPCVVCNQKLHDPLLPMCGHNVCKACFDNTERCPLNGCGEIYDRAAKNTALTAALKTIEKLTFEKSKMKMKTEFDCVHCRNPLVVKLKVFAKPAPKSREPEDVRHALPSVEAAESEAETEASEEENSRSEPESSESQASDSEFEDVNSEAETEEETPDNCQSAVLS</sequence>
<evidence type="ECO:0000313" key="7">
    <source>
        <dbReference type="Proteomes" id="UP000298663"/>
    </source>
</evidence>
<evidence type="ECO:0000259" key="5">
    <source>
        <dbReference type="PROSITE" id="PS50089"/>
    </source>
</evidence>
<feature type="domain" description="RING-type" evidence="5">
    <location>
        <begin position="10"/>
        <end position="42"/>
    </location>
</feature>
<keyword evidence="2" id="KW-0862">Zinc</keyword>
<evidence type="ECO:0000313" key="6">
    <source>
        <dbReference type="EMBL" id="TKR61560.1"/>
    </source>
</evidence>
<accession>A0A4U5LZ20</accession>
<dbReference type="InterPro" id="IPR001841">
    <property type="entry name" value="Znf_RING"/>
</dbReference>
<feature type="compositionally biased region" description="Acidic residues" evidence="4">
    <location>
        <begin position="120"/>
        <end position="131"/>
    </location>
</feature>
<protein>
    <recommendedName>
        <fullName evidence="5">RING-type domain-containing protein</fullName>
    </recommendedName>
</protein>
<keyword evidence="7" id="KW-1185">Reference proteome</keyword>
<gene>
    <name evidence="6" type="ORF">L596_028654</name>
</gene>
<feature type="compositionally biased region" description="Acidic residues" evidence="4">
    <location>
        <begin position="148"/>
        <end position="164"/>
    </location>
</feature>
<feature type="region of interest" description="Disordered" evidence="4">
    <location>
        <begin position="100"/>
        <end position="173"/>
    </location>
</feature>
<dbReference type="GO" id="GO:0008270">
    <property type="term" value="F:zinc ion binding"/>
    <property type="evidence" value="ECO:0007669"/>
    <property type="project" value="UniProtKB-KW"/>
</dbReference>
<reference evidence="6 7" key="1">
    <citation type="journal article" date="2015" name="Genome Biol.">
        <title>Comparative genomics of Steinernema reveals deeply conserved gene regulatory networks.</title>
        <authorList>
            <person name="Dillman A.R."/>
            <person name="Macchietto M."/>
            <person name="Porter C.F."/>
            <person name="Rogers A."/>
            <person name="Williams B."/>
            <person name="Antoshechkin I."/>
            <person name="Lee M.M."/>
            <person name="Goodwin Z."/>
            <person name="Lu X."/>
            <person name="Lewis E.E."/>
            <person name="Goodrich-Blair H."/>
            <person name="Stock S.P."/>
            <person name="Adams B.J."/>
            <person name="Sternberg P.W."/>
            <person name="Mortazavi A."/>
        </authorList>
    </citation>
    <scope>NUCLEOTIDE SEQUENCE [LARGE SCALE GENOMIC DNA]</scope>
    <source>
        <strain evidence="6 7">ALL</strain>
    </source>
</reference>
<organism evidence="6 7">
    <name type="scientific">Steinernema carpocapsae</name>
    <name type="common">Entomopathogenic nematode</name>
    <dbReference type="NCBI Taxonomy" id="34508"/>
    <lineage>
        <taxon>Eukaryota</taxon>
        <taxon>Metazoa</taxon>
        <taxon>Ecdysozoa</taxon>
        <taxon>Nematoda</taxon>
        <taxon>Chromadorea</taxon>
        <taxon>Rhabditida</taxon>
        <taxon>Tylenchina</taxon>
        <taxon>Panagrolaimomorpha</taxon>
        <taxon>Strongyloidoidea</taxon>
        <taxon>Steinernematidae</taxon>
        <taxon>Steinernema</taxon>
    </lineage>
</organism>
<dbReference type="EMBL" id="AZBU02000011">
    <property type="protein sequence ID" value="TKR61560.1"/>
    <property type="molecule type" value="Genomic_DNA"/>
</dbReference>
<dbReference type="InterPro" id="IPR013083">
    <property type="entry name" value="Znf_RING/FYVE/PHD"/>
</dbReference>
<keyword evidence="1 3" id="KW-0479">Metal-binding</keyword>
<evidence type="ECO:0000256" key="2">
    <source>
        <dbReference type="ARBA" id="ARBA00022833"/>
    </source>
</evidence>
<dbReference type="AlphaFoldDB" id="A0A4U5LZ20"/>
<feature type="compositionally biased region" description="Basic and acidic residues" evidence="4">
    <location>
        <begin position="103"/>
        <end position="112"/>
    </location>
</feature>
<dbReference type="Gene3D" id="3.30.40.10">
    <property type="entry name" value="Zinc/RING finger domain, C3HC4 (zinc finger)"/>
    <property type="match status" value="1"/>
</dbReference>
<proteinExistence type="predicted"/>
<evidence type="ECO:0000256" key="4">
    <source>
        <dbReference type="SAM" id="MobiDB-lite"/>
    </source>
</evidence>
<reference evidence="6 7" key="2">
    <citation type="journal article" date="2019" name="G3 (Bethesda)">
        <title>Hybrid Assembly of the Genome of the Entomopathogenic Nematode Steinernema carpocapsae Identifies the X-Chromosome.</title>
        <authorList>
            <person name="Serra L."/>
            <person name="Macchietto M."/>
            <person name="Macias-Munoz A."/>
            <person name="McGill C.J."/>
            <person name="Rodriguez I.M."/>
            <person name="Rodriguez B."/>
            <person name="Murad R."/>
            <person name="Mortazavi A."/>
        </authorList>
    </citation>
    <scope>NUCLEOTIDE SEQUENCE [LARGE SCALE GENOMIC DNA]</scope>
    <source>
        <strain evidence="6 7">ALL</strain>
    </source>
</reference>
<keyword evidence="1 3" id="KW-0863">Zinc-finger</keyword>
<dbReference type="Proteomes" id="UP000298663">
    <property type="component" value="Unassembled WGS sequence"/>
</dbReference>
<dbReference type="PROSITE" id="PS50089">
    <property type="entry name" value="ZF_RING_2"/>
    <property type="match status" value="1"/>
</dbReference>
<evidence type="ECO:0000256" key="3">
    <source>
        <dbReference type="PROSITE-ProRule" id="PRU00175"/>
    </source>
</evidence>
<name>A0A4U5LZ20_STECR</name>
<comment type="caution">
    <text evidence="6">The sequence shown here is derived from an EMBL/GenBank/DDBJ whole genome shotgun (WGS) entry which is preliminary data.</text>
</comment>
<evidence type="ECO:0000256" key="1">
    <source>
        <dbReference type="ARBA" id="ARBA00022771"/>
    </source>
</evidence>
<dbReference type="SUPFAM" id="SSF57850">
    <property type="entry name" value="RING/U-box"/>
    <property type="match status" value="1"/>
</dbReference>